<protein>
    <submittedName>
        <fullName evidence="2">Uncharacterized protein</fullName>
    </submittedName>
</protein>
<name>A0AAV9X8A2_9PEZI</name>
<feature type="compositionally biased region" description="Basic and acidic residues" evidence="1">
    <location>
        <begin position="357"/>
        <end position="368"/>
    </location>
</feature>
<feature type="compositionally biased region" description="Polar residues" evidence="1">
    <location>
        <begin position="294"/>
        <end position="304"/>
    </location>
</feature>
<sequence length="368" mass="39572">MSSKHSPSQDGKEVKASKKRSPAIISEGNGGSKLSLYRPTAPIFMAVNSPGASLHLVNCPGDSGPISEIVIENIEKGTEAPGLQNTPKKEPVSASPAPILDSGFARELAAALEDSASQPPYAHRSEYVDAGTQGYGKIRIQQASNASIIHHSLLSFPILVKPAAQLDRLKVQSTSSGHIIYGPDINTQIQISPDGTPDWDHFRTQEIKVDGGKVKCFILPGLCATAPVEIKSRRWSFADLSNMRKNRATKNVTGRLPCSNKVLKRPESTVKRSIAIDNPATSPLTPKPRARPQSIISTISSESAFSPAEGSRKVTRPRPLSVLLSPGDLKDSGERSFFSWLQSQPPSSDMPGVNVNKLREGNEEEGCK</sequence>
<feature type="region of interest" description="Disordered" evidence="1">
    <location>
        <begin position="267"/>
        <end position="368"/>
    </location>
</feature>
<dbReference type="AlphaFoldDB" id="A0AAV9X8A2"/>
<keyword evidence="3" id="KW-1185">Reference proteome</keyword>
<reference evidence="2 3" key="1">
    <citation type="submission" date="2019-10" db="EMBL/GenBank/DDBJ databases">
        <authorList>
            <person name="Palmer J.M."/>
        </authorList>
    </citation>
    <scope>NUCLEOTIDE SEQUENCE [LARGE SCALE GENOMIC DNA]</scope>
    <source>
        <strain evidence="2 3">TWF694</strain>
    </source>
</reference>
<gene>
    <name evidence="2" type="ORF">TWF694_011174</name>
</gene>
<feature type="region of interest" description="Disordered" evidence="1">
    <location>
        <begin position="1"/>
        <end position="31"/>
    </location>
</feature>
<dbReference type="EMBL" id="JAVHJO010000008">
    <property type="protein sequence ID" value="KAK6538295.1"/>
    <property type="molecule type" value="Genomic_DNA"/>
</dbReference>
<evidence type="ECO:0000313" key="2">
    <source>
        <dbReference type="EMBL" id="KAK6538295.1"/>
    </source>
</evidence>
<dbReference type="Proteomes" id="UP001365542">
    <property type="component" value="Unassembled WGS sequence"/>
</dbReference>
<evidence type="ECO:0000313" key="3">
    <source>
        <dbReference type="Proteomes" id="UP001365542"/>
    </source>
</evidence>
<organism evidence="2 3">
    <name type="scientific">Orbilia ellipsospora</name>
    <dbReference type="NCBI Taxonomy" id="2528407"/>
    <lineage>
        <taxon>Eukaryota</taxon>
        <taxon>Fungi</taxon>
        <taxon>Dikarya</taxon>
        <taxon>Ascomycota</taxon>
        <taxon>Pezizomycotina</taxon>
        <taxon>Orbiliomycetes</taxon>
        <taxon>Orbiliales</taxon>
        <taxon>Orbiliaceae</taxon>
        <taxon>Orbilia</taxon>
    </lineage>
</organism>
<accession>A0AAV9X8A2</accession>
<comment type="caution">
    <text evidence="2">The sequence shown here is derived from an EMBL/GenBank/DDBJ whole genome shotgun (WGS) entry which is preliminary data.</text>
</comment>
<evidence type="ECO:0000256" key="1">
    <source>
        <dbReference type="SAM" id="MobiDB-lite"/>
    </source>
</evidence>
<proteinExistence type="predicted"/>